<proteinExistence type="predicted"/>
<keyword evidence="10" id="KW-1185">Reference proteome</keyword>
<evidence type="ECO:0000313" key="9">
    <source>
        <dbReference type="EMBL" id="GAC61345.1"/>
    </source>
</evidence>
<dbReference type="PANTHER" id="PTHR46173:SF1">
    <property type="entry name" value="CCA TRNA NUCLEOTIDYLTRANSFERASE 1, MITOCHONDRIAL"/>
    <property type="match status" value="1"/>
</dbReference>
<dbReference type="eggNOG" id="COG0617">
    <property type="taxonomic scope" value="Bacteria"/>
</dbReference>
<keyword evidence="4" id="KW-0548">Nucleotidyltransferase</keyword>
<evidence type="ECO:0000256" key="5">
    <source>
        <dbReference type="ARBA" id="ARBA00022723"/>
    </source>
</evidence>
<dbReference type="InterPro" id="IPR050264">
    <property type="entry name" value="Bact_CCA-adding_enz_type3_sf"/>
</dbReference>
<dbReference type="NCBIfam" id="TIGR00277">
    <property type="entry name" value="HDIG"/>
    <property type="match status" value="1"/>
</dbReference>
<dbReference type="InterPro" id="IPR006675">
    <property type="entry name" value="HDIG_dom"/>
</dbReference>
<dbReference type="EMBL" id="BANU01000016">
    <property type="protein sequence ID" value="GAC61345.1"/>
    <property type="molecule type" value="Genomic_DNA"/>
</dbReference>
<feature type="domain" description="HD/PDEase" evidence="8">
    <location>
        <begin position="267"/>
        <end position="482"/>
    </location>
</feature>
<dbReference type="InterPro" id="IPR014065">
    <property type="entry name" value="tRNA_adenylyltransferase"/>
</dbReference>
<evidence type="ECO:0000259" key="8">
    <source>
        <dbReference type="SMART" id="SM00471"/>
    </source>
</evidence>
<keyword evidence="7" id="KW-0460">Magnesium</keyword>
<evidence type="ECO:0000313" key="10">
    <source>
        <dbReference type="Proteomes" id="UP000035083"/>
    </source>
</evidence>
<dbReference type="Pfam" id="PF12627">
    <property type="entry name" value="PolyA_pol_RNAbd"/>
    <property type="match status" value="1"/>
</dbReference>
<keyword evidence="6" id="KW-0547">Nucleotide-binding</keyword>
<comment type="cofactor">
    <cofactor evidence="1">
        <name>Mg(2+)</name>
        <dbReference type="ChEBI" id="CHEBI:18420"/>
    </cofactor>
</comment>
<dbReference type="InterPro" id="IPR002646">
    <property type="entry name" value="PolA_pol_head_dom"/>
</dbReference>
<evidence type="ECO:0000256" key="1">
    <source>
        <dbReference type="ARBA" id="ARBA00001946"/>
    </source>
</evidence>
<dbReference type="SUPFAM" id="SSF81891">
    <property type="entry name" value="Poly A polymerase C-terminal region-like"/>
    <property type="match status" value="1"/>
</dbReference>
<dbReference type="GO" id="GO:0046872">
    <property type="term" value="F:metal ion binding"/>
    <property type="evidence" value="ECO:0007669"/>
    <property type="project" value="UniProtKB-KW"/>
</dbReference>
<keyword evidence="2 9" id="KW-0808">Transferase</keyword>
<evidence type="ECO:0000256" key="7">
    <source>
        <dbReference type="ARBA" id="ARBA00022842"/>
    </source>
</evidence>
<dbReference type="GO" id="GO:0008033">
    <property type="term" value="P:tRNA processing"/>
    <property type="evidence" value="ECO:0007669"/>
    <property type="project" value="UniProtKB-KW"/>
</dbReference>
<gene>
    <name evidence="9" type="ORF">GSI01S_16_00700</name>
</gene>
<reference evidence="9 10" key="1">
    <citation type="submission" date="2012-12" db="EMBL/GenBank/DDBJ databases">
        <title>Whole genome shotgun sequence of Gordonia sihwensis NBRC 108236.</title>
        <authorList>
            <person name="Yoshida I."/>
            <person name="Hosoyama A."/>
            <person name="Tsuchikane K."/>
            <person name="Ando Y."/>
            <person name="Baba S."/>
            <person name="Ohji S."/>
            <person name="Hamada M."/>
            <person name="Tamura T."/>
            <person name="Yamazoe A."/>
            <person name="Yamazaki S."/>
            <person name="Fujita N."/>
        </authorList>
    </citation>
    <scope>NUCLEOTIDE SEQUENCE [LARGE SCALE GENOMIC DNA]</scope>
    <source>
        <strain evidence="9 10">NBRC 108236</strain>
    </source>
</reference>
<dbReference type="PANTHER" id="PTHR46173">
    <property type="entry name" value="CCA TRNA NUCLEOTIDYLTRANSFERASE 1, MITOCHONDRIAL"/>
    <property type="match status" value="1"/>
</dbReference>
<evidence type="ECO:0000256" key="3">
    <source>
        <dbReference type="ARBA" id="ARBA00022694"/>
    </source>
</evidence>
<dbReference type="Gene3D" id="1.10.3090.10">
    <property type="entry name" value="cca-adding enzyme, domain 2"/>
    <property type="match status" value="1"/>
</dbReference>
<sequence length="483" mass="53886">MSAAERSERRTRLLASAAVTLNSLGDVLTPLADRFAERGHELYLVGGSVRDAVLGRLAGDLDFTTDARPETIAEILSTWGDAVWDTGIEFGTVSAARGGETVEITTFRSDIYDQQSRNPVVTFGDTLEGDLVRRDFRINAMAVRLLPGGGQEFCDPLDGMADLLAGVIDTPAAPESSFNDDPLRMLRGVRFVSQLGFRLSDRVRRAIGEMAGQIERITAERIRVELDKMICGEHPIEAVDLLVDTGLAELIIPEIPGMKLTIDEHHQHKDVYQHSLTVLKQAIDLETGDPDPVLRWAALLHDIGKPATRRHEEGGGVSFHHHEVVGAKMVRKRMRALKYPKAVVDDVSQLVFLHLRFHGYGDGKWTDSAVRRYVNDAGPLLDRLHKLVRADCTTRNKRRARRLQETYDDLEHRIAVLREAEDLDRVRPDLDGNAIMQLLGLPPGPVVGEAWRYLKELRLDSGPMSREDAEAALRAWWADRNGD</sequence>
<organism evidence="9 10">
    <name type="scientific">Gordonia sihwensis NBRC 108236</name>
    <dbReference type="NCBI Taxonomy" id="1223544"/>
    <lineage>
        <taxon>Bacteria</taxon>
        <taxon>Bacillati</taxon>
        <taxon>Actinomycetota</taxon>
        <taxon>Actinomycetes</taxon>
        <taxon>Mycobacteriales</taxon>
        <taxon>Gordoniaceae</taxon>
        <taxon>Gordonia</taxon>
    </lineage>
</organism>
<dbReference type="Gene3D" id="3.30.460.10">
    <property type="entry name" value="Beta Polymerase, domain 2"/>
    <property type="match status" value="1"/>
</dbReference>
<dbReference type="SUPFAM" id="SSF81301">
    <property type="entry name" value="Nucleotidyltransferase"/>
    <property type="match status" value="1"/>
</dbReference>
<protein>
    <submittedName>
        <fullName evidence="9">Putative tRNA nucleotidyltransferase</fullName>
    </submittedName>
</protein>
<dbReference type="Pfam" id="PF01743">
    <property type="entry name" value="PolyA_pol"/>
    <property type="match status" value="1"/>
</dbReference>
<accession>L7LJN3</accession>
<dbReference type="AlphaFoldDB" id="L7LJN3"/>
<name>L7LJN3_9ACTN</name>
<dbReference type="CDD" id="cd05398">
    <property type="entry name" value="NT_ClassII-CCAase"/>
    <property type="match status" value="1"/>
</dbReference>
<dbReference type="InterPro" id="IPR043519">
    <property type="entry name" value="NT_sf"/>
</dbReference>
<evidence type="ECO:0000256" key="4">
    <source>
        <dbReference type="ARBA" id="ARBA00022695"/>
    </source>
</evidence>
<dbReference type="SMART" id="SM00471">
    <property type="entry name" value="HDc"/>
    <property type="match status" value="1"/>
</dbReference>
<dbReference type="Pfam" id="PF01966">
    <property type="entry name" value="HD"/>
    <property type="match status" value="1"/>
</dbReference>
<dbReference type="GO" id="GO:0000049">
    <property type="term" value="F:tRNA binding"/>
    <property type="evidence" value="ECO:0007669"/>
    <property type="project" value="TreeGrafter"/>
</dbReference>
<dbReference type="NCBIfam" id="TIGR02692">
    <property type="entry name" value="tRNA_CCA_actino"/>
    <property type="match status" value="1"/>
</dbReference>
<dbReference type="GO" id="GO:0000166">
    <property type="term" value="F:nucleotide binding"/>
    <property type="evidence" value="ECO:0007669"/>
    <property type="project" value="UniProtKB-KW"/>
</dbReference>
<evidence type="ECO:0000256" key="2">
    <source>
        <dbReference type="ARBA" id="ARBA00022679"/>
    </source>
</evidence>
<evidence type="ECO:0000256" key="6">
    <source>
        <dbReference type="ARBA" id="ARBA00022741"/>
    </source>
</evidence>
<dbReference type="CDD" id="cd00077">
    <property type="entry name" value="HDc"/>
    <property type="match status" value="1"/>
</dbReference>
<dbReference type="InterPro" id="IPR006674">
    <property type="entry name" value="HD_domain"/>
</dbReference>
<dbReference type="InterPro" id="IPR032828">
    <property type="entry name" value="PolyA_RNA-bd"/>
</dbReference>
<keyword evidence="3" id="KW-0819">tRNA processing</keyword>
<dbReference type="Proteomes" id="UP000035083">
    <property type="component" value="Unassembled WGS sequence"/>
</dbReference>
<comment type="caution">
    <text evidence="9">The sequence shown here is derived from an EMBL/GenBank/DDBJ whole genome shotgun (WGS) entry which is preliminary data.</text>
</comment>
<dbReference type="FunFam" id="1.10.3090.10:FF:000002">
    <property type="entry name" value="CCA tRNA nucleotidyltransferase"/>
    <property type="match status" value="1"/>
</dbReference>
<dbReference type="GO" id="GO:0016779">
    <property type="term" value="F:nucleotidyltransferase activity"/>
    <property type="evidence" value="ECO:0007669"/>
    <property type="project" value="UniProtKB-KW"/>
</dbReference>
<dbReference type="InterPro" id="IPR003607">
    <property type="entry name" value="HD/PDEase_dom"/>
</dbReference>
<keyword evidence="5" id="KW-0479">Metal-binding</keyword>